<evidence type="ECO:0000256" key="3">
    <source>
        <dbReference type="ARBA" id="ARBA00022827"/>
    </source>
</evidence>
<proteinExistence type="predicted"/>
<dbReference type="EMBL" id="JAPVOI010000004">
    <property type="protein sequence ID" value="MCZ4089460.1"/>
    <property type="molecule type" value="Genomic_DNA"/>
</dbReference>
<evidence type="ECO:0000313" key="7">
    <source>
        <dbReference type="EMBL" id="MCZ4089460.1"/>
    </source>
</evidence>
<evidence type="ECO:0000256" key="2">
    <source>
        <dbReference type="ARBA" id="ARBA00022630"/>
    </source>
</evidence>
<comment type="caution">
    <text evidence="7">The sequence shown here is derived from an EMBL/GenBank/DDBJ whole genome shotgun (WGS) entry which is preliminary data.</text>
</comment>
<evidence type="ECO:0000259" key="6">
    <source>
        <dbReference type="Pfam" id="PF01494"/>
    </source>
</evidence>
<evidence type="ECO:0000256" key="5">
    <source>
        <dbReference type="ARBA" id="ARBA00023033"/>
    </source>
</evidence>
<keyword evidence="2" id="KW-0285">Flavoprotein</keyword>
<dbReference type="InterPro" id="IPR002938">
    <property type="entry name" value="FAD-bd"/>
</dbReference>
<keyword evidence="8" id="KW-1185">Reference proteome</keyword>
<accession>A0ABT4KCA5</accession>
<dbReference type="Pfam" id="PF01494">
    <property type="entry name" value="FAD_binding_3"/>
    <property type="match status" value="1"/>
</dbReference>
<name>A0ABT4KCA5_9HYPH</name>
<evidence type="ECO:0000256" key="1">
    <source>
        <dbReference type="ARBA" id="ARBA00001974"/>
    </source>
</evidence>
<dbReference type="PANTHER" id="PTHR13789:SF318">
    <property type="entry name" value="GERANYLGERANYL DIPHOSPHATE REDUCTASE"/>
    <property type="match status" value="1"/>
</dbReference>
<evidence type="ECO:0000256" key="4">
    <source>
        <dbReference type="ARBA" id="ARBA00023002"/>
    </source>
</evidence>
<dbReference type="SUPFAM" id="SSF51905">
    <property type="entry name" value="FAD/NAD(P)-binding domain"/>
    <property type="match status" value="1"/>
</dbReference>
<evidence type="ECO:0000313" key="8">
    <source>
        <dbReference type="Proteomes" id="UP001079430"/>
    </source>
</evidence>
<keyword evidence="5 7" id="KW-0503">Monooxygenase</keyword>
<dbReference type="GO" id="GO:0004497">
    <property type="term" value="F:monooxygenase activity"/>
    <property type="evidence" value="ECO:0007669"/>
    <property type="project" value="UniProtKB-KW"/>
</dbReference>
<dbReference type="Gene3D" id="3.50.50.60">
    <property type="entry name" value="FAD/NAD(P)-binding domain"/>
    <property type="match status" value="1"/>
</dbReference>
<keyword evidence="4" id="KW-0560">Oxidoreductase</keyword>
<reference evidence="7" key="1">
    <citation type="submission" date="2022-10" db="EMBL/GenBank/DDBJ databases">
        <title>Whole genome sequencing of three plant growth promoting bacteria isolated from Vachellia tortilis subsp. raddiana in Morocco.</title>
        <authorList>
            <person name="Hnini M."/>
            <person name="Zouagui R."/>
            <person name="Zouagui H."/>
            <person name="Chemao Elfihri M.-W."/>
            <person name="Ibrahimi A."/>
            <person name="Sbabou L."/>
            <person name="Aurag J."/>
        </authorList>
    </citation>
    <scope>NUCLEOTIDE SEQUENCE</scope>
    <source>
        <strain evidence="7">LMR678</strain>
    </source>
</reference>
<dbReference type="PANTHER" id="PTHR13789">
    <property type="entry name" value="MONOOXYGENASE"/>
    <property type="match status" value="1"/>
</dbReference>
<sequence length="415" mass="44418">MQNAGPVAIVGAGIAGLTAALCLAGQGFETEIFEQADALKEVGAGLQLSPNASRILIELGLLPALESVWSEPDSIALVDGHSLRSLASVPIGARARNRWAAPYGVLHRASLQKILFDAVIAEPRCRVHLGCRIESEPEAAINRSMMRRPQVIVGADGIWSQTRVSIPGAGAVRFSGNIAWRMMLPGAEATACLSVDRVTAFLGPNAHLVAYPIKEIGGFNLVAIVGGEAADSVWIGKDSEDRRRELAAAFDGWHPKLRELLTRATAATYWPLCTVDDGAWHDGARTILIGDAAHAMTPFAAQGAAMAIEDARELAQCLAEAQDIPSAFAGYDRARRSRIDRVRKRAAFNRFAYHARGPVRLGRDLVLALKGPEALAADLDWLYGYGAAASSQIVADLRMKTCRNSKCYSDLSASD</sequence>
<dbReference type="SUPFAM" id="SSF54373">
    <property type="entry name" value="FAD-linked reductases, C-terminal domain"/>
    <property type="match status" value="1"/>
</dbReference>
<comment type="cofactor">
    <cofactor evidence="1">
        <name>FAD</name>
        <dbReference type="ChEBI" id="CHEBI:57692"/>
    </cofactor>
</comment>
<keyword evidence="3" id="KW-0274">FAD</keyword>
<dbReference type="InterPro" id="IPR050493">
    <property type="entry name" value="FAD-dep_Monooxygenase_BioMet"/>
</dbReference>
<protein>
    <submittedName>
        <fullName evidence="7">FAD-dependent monooxygenase</fullName>
    </submittedName>
</protein>
<dbReference type="InterPro" id="IPR036188">
    <property type="entry name" value="FAD/NAD-bd_sf"/>
</dbReference>
<feature type="domain" description="FAD-binding" evidence="6">
    <location>
        <begin position="6"/>
        <end position="342"/>
    </location>
</feature>
<gene>
    <name evidence="7" type="ORF">O3W52_05120</name>
</gene>
<organism evidence="7 8">
    <name type="scientific">Sinorhizobium psoraleae</name>
    <dbReference type="NCBI Taxonomy" id="520838"/>
    <lineage>
        <taxon>Bacteria</taxon>
        <taxon>Pseudomonadati</taxon>
        <taxon>Pseudomonadota</taxon>
        <taxon>Alphaproteobacteria</taxon>
        <taxon>Hyphomicrobiales</taxon>
        <taxon>Rhizobiaceae</taxon>
        <taxon>Sinorhizobium/Ensifer group</taxon>
        <taxon>Sinorhizobium</taxon>
    </lineage>
</organism>
<dbReference type="Proteomes" id="UP001079430">
    <property type="component" value="Unassembled WGS sequence"/>
</dbReference>
<dbReference type="RefSeq" id="WP_269276121.1">
    <property type="nucleotide sequence ID" value="NZ_JAPVOI010000004.1"/>
</dbReference>
<dbReference type="PRINTS" id="PR00420">
    <property type="entry name" value="RNGMNOXGNASE"/>
</dbReference>